<sequence length="93" mass="9895">MALQAQRPAPGEITLLPQSLPVYGATDAADTGYNHRATKPQKSGAKKYSCGSGKRCSNISSCEEARYLLKHCGLRRLDRDGDGVPCETICPGG</sequence>
<evidence type="ECO:0000313" key="4">
    <source>
        <dbReference type="Proteomes" id="UP000004870"/>
    </source>
</evidence>
<dbReference type="AlphaFoldDB" id="C8N748"/>
<name>C8N748_CARH6</name>
<proteinExistence type="predicted"/>
<dbReference type="Proteomes" id="UP000004870">
    <property type="component" value="Unassembled WGS sequence"/>
</dbReference>
<protein>
    <submittedName>
        <fullName evidence="3">Excalibur domain protein</fullName>
    </submittedName>
</protein>
<dbReference type="EMBL" id="ACKY01000017">
    <property type="protein sequence ID" value="EEV89544.1"/>
    <property type="molecule type" value="Genomic_DNA"/>
</dbReference>
<evidence type="ECO:0000256" key="1">
    <source>
        <dbReference type="SAM" id="MobiDB-lite"/>
    </source>
</evidence>
<dbReference type="HOGENOM" id="CLU_2394374_0_0_6"/>
<accession>C8N748</accession>
<evidence type="ECO:0000259" key="2">
    <source>
        <dbReference type="Pfam" id="PF05901"/>
    </source>
</evidence>
<feature type="domain" description="Excalibur calcium-binding" evidence="2">
    <location>
        <begin position="54"/>
        <end position="87"/>
    </location>
</feature>
<gene>
    <name evidence="3" type="ORF">HMPREF0198_0325</name>
</gene>
<organism evidence="3 4">
    <name type="scientific">Cardiobacterium hominis (strain ATCC 15826 / DSM 8339 / NCTC 10426 / 6573)</name>
    <dbReference type="NCBI Taxonomy" id="638300"/>
    <lineage>
        <taxon>Bacteria</taxon>
        <taxon>Pseudomonadati</taxon>
        <taxon>Pseudomonadota</taxon>
        <taxon>Gammaproteobacteria</taxon>
        <taxon>Cardiobacteriales</taxon>
        <taxon>Cardiobacteriaceae</taxon>
        <taxon>Cardiobacterium</taxon>
    </lineage>
</organism>
<evidence type="ECO:0000313" key="3">
    <source>
        <dbReference type="EMBL" id="EEV89544.1"/>
    </source>
</evidence>
<feature type="region of interest" description="Disordered" evidence="1">
    <location>
        <begin position="32"/>
        <end position="52"/>
    </location>
</feature>
<keyword evidence="4" id="KW-1185">Reference proteome</keyword>
<dbReference type="InterPro" id="IPR008613">
    <property type="entry name" value="Excalibur_Ca-bd_domain"/>
</dbReference>
<dbReference type="Pfam" id="PF05901">
    <property type="entry name" value="Excalibur"/>
    <property type="match status" value="1"/>
</dbReference>
<reference evidence="3 4" key="1">
    <citation type="submission" date="2009-08" db="EMBL/GenBank/DDBJ databases">
        <authorList>
            <person name="Qin X."/>
            <person name="Bachman B."/>
            <person name="Battles P."/>
            <person name="Bell A."/>
            <person name="Bess C."/>
            <person name="Bickham C."/>
            <person name="Chaboub L."/>
            <person name="Chen D."/>
            <person name="Coyle M."/>
            <person name="Deiros D.R."/>
            <person name="Dinh H."/>
            <person name="Forbes L."/>
            <person name="Fowler G."/>
            <person name="Francisco L."/>
            <person name="Fu Q."/>
            <person name="Gubbala S."/>
            <person name="Hale W."/>
            <person name="Han Y."/>
            <person name="Hemphill L."/>
            <person name="Highlander S.K."/>
            <person name="Hirani K."/>
            <person name="Hogues M."/>
            <person name="Jackson L."/>
            <person name="Jakkamsetti A."/>
            <person name="Javaid M."/>
            <person name="Jiang H."/>
            <person name="Korchina V."/>
            <person name="Kovar C."/>
            <person name="Lara F."/>
            <person name="Lee S."/>
            <person name="Mata R."/>
            <person name="Mathew T."/>
            <person name="Moen C."/>
            <person name="Morales K."/>
            <person name="Munidasa M."/>
            <person name="Nazareth L."/>
            <person name="Ngo R."/>
            <person name="Nguyen L."/>
            <person name="Okwuonu G."/>
            <person name="Ongeri F."/>
            <person name="Patil S."/>
            <person name="Petrosino J."/>
            <person name="Pham C."/>
            <person name="Pham P."/>
            <person name="Pu L.-L."/>
            <person name="Puazo M."/>
            <person name="Raj R."/>
            <person name="Reid J."/>
            <person name="Rouhana J."/>
            <person name="Saada N."/>
            <person name="Shang Y."/>
            <person name="Simmons D."/>
            <person name="Thornton R."/>
            <person name="Warren J."/>
            <person name="Weissenberger G."/>
            <person name="Zhang J."/>
            <person name="Zhang L."/>
            <person name="Zhou C."/>
            <person name="Zhu D."/>
            <person name="Muzny D."/>
            <person name="Worley K."/>
            <person name="Gibbs R."/>
        </authorList>
    </citation>
    <scope>NUCLEOTIDE SEQUENCE [LARGE SCALE GENOMIC DNA]</scope>
    <source>
        <strain evidence="4">ATCC 15826 / DSM 8339 / NCTC 10426 / 6573</strain>
    </source>
</reference>
<comment type="caution">
    <text evidence="3">The sequence shown here is derived from an EMBL/GenBank/DDBJ whole genome shotgun (WGS) entry which is preliminary data.</text>
</comment>